<keyword evidence="6" id="KW-1185">Reference proteome</keyword>
<dbReference type="PROSITE" id="PS51233">
    <property type="entry name" value="VWFD"/>
    <property type="match status" value="2"/>
</dbReference>
<dbReference type="Proteomes" id="UP001279410">
    <property type="component" value="Unassembled WGS sequence"/>
</dbReference>
<gene>
    <name evidence="5" type="ORF">AKAME5_000960300</name>
</gene>
<dbReference type="PROSITE" id="PS51220">
    <property type="entry name" value="NIDO"/>
    <property type="match status" value="1"/>
</dbReference>
<dbReference type="GO" id="GO:0016020">
    <property type="term" value="C:membrane"/>
    <property type="evidence" value="ECO:0007669"/>
    <property type="project" value="UniProtKB-SubCell"/>
</dbReference>
<name>A0AAD3MLV8_LATJO</name>
<dbReference type="EMBL" id="BRZM01000030">
    <property type="protein sequence ID" value="GLD57372.1"/>
    <property type="molecule type" value="Genomic_DNA"/>
</dbReference>
<dbReference type="GO" id="GO:0007160">
    <property type="term" value="P:cell-matrix adhesion"/>
    <property type="evidence" value="ECO:0007669"/>
    <property type="project" value="InterPro"/>
</dbReference>
<feature type="domain" description="NIDO" evidence="3">
    <location>
        <begin position="26"/>
        <end position="135"/>
    </location>
</feature>
<dbReference type="AlphaFoldDB" id="A0AAD3MLV8"/>
<accession>A0AAD3MLV8</accession>
<comment type="caution">
    <text evidence="5">The sequence shown here is derived from an EMBL/GenBank/DDBJ whole genome shotgun (WGS) entry which is preliminary data.</text>
</comment>
<dbReference type="PANTHER" id="PTHR46160:SF9">
    <property type="entry name" value="PROTEIN PRY2-RELATED"/>
    <property type="match status" value="1"/>
</dbReference>
<dbReference type="InterPro" id="IPR003886">
    <property type="entry name" value="NIDO_dom"/>
</dbReference>
<reference evidence="5" key="1">
    <citation type="submission" date="2022-08" db="EMBL/GenBank/DDBJ databases">
        <title>Genome sequencing of akame (Lates japonicus).</title>
        <authorList>
            <person name="Hashiguchi Y."/>
            <person name="Takahashi H."/>
        </authorList>
    </citation>
    <scope>NUCLEOTIDE SEQUENCE</scope>
    <source>
        <strain evidence="5">Kochi</strain>
    </source>
</reference>
<keyword evidence="2" id="KW-0472">Membrane</keyword>
<evidence type="ECO:0000256" key="1">
    <source>
        <dbReference type="ARBA" id="ARBA00004370"/>
    </source>
</evidence>
<dbReference type="Pfam" id="PF00094">
    <property type="entry name" value="VWD"/>
    <property type="match status" value="1"/>
</dbReference>
<evidence type="ECO:0000313" key="6">
    <source>
        <dbReference type="Proteomes" id="UP001279410"/>
    </source>
</evidence>
<proteinExistence type="predicted"/>
<evidence type="ECO:0000259" key="3">
    <source>
        <dbReference type="PROSITE" id="PS51220"/>
    </source>
</evidence>
<evidence type="ECO:0000259" key="4">
    <source>
        <dbReference type="PROSITE" id="PS51233"/>
    </source>
</evidence>
<dbReference type="PANTHER" id="PTHR46160">
    <property type="entry name" value="ALPHA-TECTORIN-RELATED"/>
    <property type="match status" value="1"/>
</dbReference>
<dbReference type="SMART" id="SM00216">
    <property type="entry name" value="VWD"/>
    <property type="match status" value="1"/>
</dbReference>
<dbReference type="InterPro" id="IPR001846">
    <property type="entry name" value="VWF_type-D"/>
</dbReference>
<feature type="domain" description="VWFD" evidence="4">
    <location>
        <begin position="355"/>
        <end position="422"/>
    </location>
</feature>
<protein>
    <submittedName>
        <fullName evidence="5">IgGFc-binding protein-like protein</fullName>
    </submittedName>
</protein>
<evidence type="ECO:0000256" key="2">
    <source>
        <dbReference type="ARBA" id="ARBA00023136"/>
    </source>
</evidence>
<dbReference type="Pfam" id="PF06119">
    <property type="entry name" value="NIDO"/>
    <property type="match status" value="2"/>
</dbReference>
<evidence type="ECO:0000313" key="5">
    <source>
        <dbReference type="EMBL" id="GLD57372.1"/>
    </source>
</evidence>
<organism evidence="5 6">
    <name type="scientific">Lates japonicus</name>
    <name type="common">Japanese lates</name>
    <dbReference type="NCBI Taxonomy" id="270547"/>
    <lineage>
        <taxon>Eukaryota</taxon>
        <taxon>Metazoa</taxon>
        <taxon>Chordata</taxon>
        <taxon>Craniata</taxon>
        <taxon>Vertebrata</taxon>
        <taxon>Euteleostomi</taxon>
        <taxon>Actinopterygii</taxon>
        <taxon>Neopterygii</taxon>
        <taxon>Teleostei</taxon>
        <taxon>Neoteleostei</taxon>
        <taxon>Acanthomorphata</taxon>
        <taxon>Carangaria</taxon>
        <taxon>Carangaria incertae sedis</taxon>
        <taxon>Centropomidae</taxon>
        <taxon>Lates</taxon>
    </lineage>
</organism>
<dbReference type="InterPro" id="IPR052749">
    <property type="entry name" value="Alpha-tectorin"/>
</dbReference>
<dbReference type="SMART" id="SM00539">
    <property type="entry name" value="NIDO"/>
    <property type="match status" value="1"/>
</dbReference>
<sequence length="422" mass="47172">MTFEAPWTSFIPQRFPLHGTRDIIAPLWTDLDNRLTGQVYYNQYTSGSVLKQATQDINTYFPGLNFNANWVFVATWYEVAYYPNSGTAGYDTINSTHHYTIPGSFSPSATGPNSNFRLSSNVNVAGRWAFRVERGSTGCTFNGEPVQLGDSFWSDSTCAQKCTCTSSGLQCVRQPCSFSQICRESTFQFSCQTVQRRTCTISGDPHYYTFDNNVFHFQGTCTYVLSEQCGHGLPYYRVEGKNEHRGSTHVSWTRLVKVFVHNETIEIVKGHRGQAKESCICNSGYISVVGSSPHSEVAAAEGQPLPLWEKLYTDEDCGDASCSYGTMTCRHMVVVHLNCAGEEDGERGCRPNSYETCWDKGPRIISTFDGVTYQYPGACRLTLPGVMGLSQQFHFVLDSRKVPRGQQGFTRPQFEAEGTCLH</sequence>
<comment type="subcellular location">
    <subcellularLocation>
        <location evidence="1">Membrane</location>
    </subcellularLocation>
</comment>
<feature type="domain" description="VWFD" evidence="4">
    <location>
        <begin position="197"/>
        <end position="272"/>
    </location>
</feature>